<reference evidence="11 12" key="1">
    <citation type="submission" date="2024-01" db="EMBL/GenBank/DDBJ databases">
        <title>The genomes of 5 underutilized Papilionoideae crops provide insights into root nodulation and disease resistanc.</title>
        <authorList>
            <person name="Jiang F."/>
        </authorList>
    </citation>
    <scope>NUCLEOTIDE SEQUENCE [LARGE SCALE GENOMIC DNA]</scope>
    <source>
        <strain evidence="11">LVBAO_FW01</strain>
        <tissue evidence="11">Leaves</tissue>
    </source>
</reference>
<proteinExistence type="inferred from homology"/>
<dbReference type="Gene3D" id="3.40.50.1820">
    <property type="entry name" value="alpha/beta hydrolase"/>
    <property type="match status" value="1"/>
</dbReference>
<keyword evidence="8" id="KW-1015">Disulfide bond</keyword>
<sequence length="521" mass="59064">MQECSRSYLTPVTKFSLSINQVDPITYNFVAVSFPYNICIMNNNNIYTLAFILFLSLKSTICSKDRELWGGDERKISSGNNNDDLVTNLPGQPRVVFQHYAGYVTVNQTNGRSLFYWFYEAITKPQEKPLVLWLNGGPGCSSVGYGATQEIGPFLVDTDGKGLKFNNFSWNKEANMLFLESPVGVGFSYSNTTSEYAHLGDDFTANDAYTFLHNWFLKFPSYRTRTFYIAGESYAGKYVPELAELIHDRNKDPSLHIDLKGILLGNPETSDAEDWLGLVDYAWSHAVISDETYKTIRSSCDFNSNDPWSNTTCSQGVDEVLKQYNEIDIYSLYTSVCFASTARSNDQSMKMVMKRSSKMMPRIMGGYDPCLDDYAKAFYNRPDVQKALHASDGHKLRNWSICNDEIFKGWGQSKSSVIPIYKKLISAGLRIWVYSGDTDGRVPVLSTRYSLSILGLPITKRWRPWYHEKEVSGWFQEYEGLTFATFRGAGHAVPCFKPSNSLAFFSSFLVGESHLLQNNNH</sequence>
<dbReference type="AlphaFoldDB" id="A0AAN9L2R9"/>
<evidence type="ECO:0000256" key="9">
    <source>
        <dbReference type="ARBA" id="ARBA00023180"/>
    </source>
</evidence>
<keyword evidence="5 10" id="KW-0645">Protease</keyword>
<evidence type="ECO:0000256" key="4">
    <source>
        <dbReference type="ARBA" id="ARBA00022645"/>
    </source>
</evidence>
<keyword evidence="4 10" id="KW-0121">Carboxypeptidase</keyword>
<evidence type="ECO:0000256" key="3">
    <source>
        <dbReference type="ARBA" id="ARBA00022525"/>
    </source>
</evidence>
<keyword evidence="12" id="KW-1185">Reference proteome</keyword>
<dbReference type="PROSITE" id="PS00131">
    <property type="entry name" value="CARBOXYPEPT_SER_SER"/>
    <property type="match status" value="1"/>
</dbReference>
<dbReference type="PANTHER" id="PTHR11802:SF476">
    <property type="entry name" value="CARBOXYPEPTIDASE"/>
    <property type="match status" value="1"/>
</dbReference>
<dbReference type="Gene3D" id="6.10.250.940">
    <property type="match status" value="1"/>
</dbReference>
<organism evidence="11 12">
    <name type="scientific">Canavalia gladiata</name>
    <name type="common">Sword bean</name>
    <name type="synonym">Dolichos gladiatus</name>
    <dbReference type="NCBI Taxonomy" id="3824"/>
    <lineage>
        <taxon>Eukaryota</taxon>
        <taxon>Viridiplantae</taxon>
        <taxon>Streptophyta</taxon>
        <taxon>Embryophyta</taxon>
        <taxon>Tracheophyta</taxon>
        <taxon>Spermatophyta</taxon>
        <taxon>Magnoliopsida</taxon>
        <taxon>eudicotyledons</taxon>
        <taxon>Gunneridae</taxon>
        <taxon>Pentapetalae</taxon>
        <taxon>rosids</taxon>
        <taxon>fabids</taxon>
        <taxon>Fabales</taxon>
        <taxon>Fabaceae</taxon>
        <taxon>Papilionoideae</taxon>
        <taxon>50 kb inversion clade</taxon>
        <taxon>NPAAA clade</taxon>
        <taxon>indigoferoid/millettioid clade</taxon>
        <taxon>Phaseoleae</taxon>
        <taxon>Canavalia</taxon>
    </lineage>
</organism>
<dbReference type="SUPFAM" id="SSF53474">
    <property type="entry name" value="alpha/beta-Hydrolases"/>
    <property type="match status" value="1"/>
</dbReference>
<keyword evidence="9" id="KW-0325">Glycoprotein</keyword>
<comment type="similarity">
    <text evidence="2 10">Belongs to the peptidase S10 family.</text>
</comment>
<dbReference type="Pfam" id="PF00450">
    <property type="entry name" value="Peptidase_S10"/>
    <property type="match status" value="1"/>
</dbReference>
<dbReference type="EC" id="3.4.16.-" evidence="10"/>
<protein>
    <recommendedName>
        <fullName evidence="10">Carboxypeptidase</fullName>
        <ecNumber evidence="10">3.4.16.-</ecNumber>
    </recommendedName>
</protein>
<gene>
    <name evidence="11" type="ORF">VNO77_22024</name>
</gene>
<accession>A0AAN9L2R9</accession>
<name>A0AAN9L2R9_CANGL</name>
<keyword evidence="7 10" id="KW-0378">Hydrolase</keyword>
<evidence type="ECO:0000313" key="12">
    <source>
        <dbReference type="Proteomes" id="UP001367508"/>
    </source>
</evidence>
<dbReference type="GO" id="GO:0005773">
    <property type="term" value="C:vacuole"/>
    <property type="evidence" value="ECO:0007669"/>
    <property type="project" value="TreeGrafter"/>
</dbReference>
<evidence type="ECO:0000256" key="7">
    <source>
        <dbReference type="ARBA" id="ARBA00022801"/>
    </source>
</evidence>
<dbReference type="PRINTS" id="PR00724">
    <property type="entry name" value="CRBOXYPTASEC"/>
</dbReference>
<dbReference type="Gene3D" id="3.40.50.11320">
    <property type="match status" value="1"/>
</dbReference>
<dbReference type="EMBL" id="JAYMYQ010000005">
    <property type="protein sequence ID" value="KAK7327931.1"/>
    <property type="molecule type" value="Genomic_DNA"/>
</dbReference>
<dbReference type="Proteomes" id="UP001367508">
    <property type="component" value="Unassembled WGS sequence"/>
</dbReference>
<comment type="subcellular location">
    <subcellularLocation>
        <location evidence="1">Secreted</location>
    </subcellularLocation>
</comment>
<dbReference type="PANTHER" id="PTHR11802">
    <property type="entry name" value="SERINE PROTEASE FAMILY S10 SERINE CARBOXYPEPTIDASE"/>
    <property type="match status" value="1"/>
</dbReference>
<dbReference type="FunFam" id="3.40.50.1820:FF:000030">
    <property type="entry name" value="Carboxypeptidase"/>
    <property type="match status" value="1"/>
</dbReference>
<dbReference type="GO" id="GO:0006508">
    <property type="term" value="P:proteolysis"/>
    <property type="evidence" value="ECO:0007669"/>
    <property type="project" value="UniProtKB-KW"/>
</dbReference>
<dbReference type="InterPro" id="IPR018202">
    <property type="entry name" value="Ser_caboxypep_ser_AS"/>
</dbReference>
<keyword evidence="6" id="KW-0732">Signal</keyword>
<evidence type="ECO:0000256" key="6">
    <source>
        <dbReference type="ARBA" id="ARBA00022729"/>
    </source>
</evidence>
<evidence type="ECO:0000256" key="1">
    <source>
        <dbReference type="ARBA" id="ARBA00004613"/>
    </source>
</evidence>
<keyword evidence="3" id="KW-0964">Secreted</keyword>
<dbReference type="GO" id="GO:0005576">
    <property type="term" value="C:extracellular region"/>
    <property type="evidence" value="ECO:0007669"/>
    <property type="project" value="UniProtKB-SubCell"/>
</dbReference>
<evidence type="ECO:0000313" key="11">
    <source>
        <dbReference type="EMBL" id="KAK7327931.1"/>
    </source>
</evidence>
<comment type="caution">
    <text evidence="11">The sequence shown here is derived from an EMBL/GenBank/DDBJ whole genome shotgun (WGS) entry which is preliminary data.</text>
</comment>
<dbReference type="InterPro" id="IPR001563">
    <property type="entry name" value="Peptidase_S10"/>
</dbReference>
<evidence type="ECO:0000256" key="5">
    <source>
        <dbReference type="ARBA" id="ARBA00022670"/>
    </source>
</evidence>
<evidence type="ECO:0000256" key="2">
    <source>
        <dbReference type="ARBA" id="ARBA00009431"/>
    </source>
</evidence>
<dbReference type="GO" id="GO:0004185">
    <property type="term" value="F:serine-type carboxypeptidase activity"/>
    <property type="evidence" value="ECO:0007669"/>
    <property type="project" value="UniProtKB-UniRule"/>
</dbReference>
<evidence type="ECO:0000256" key="10">
    <source>
        <dbReference type="RuleBase" id="RU361156"/>
    </source>
</evidence>
<evidence type="ECO:0000256" key="8">
    <source>
        <dbReference type="ARBA" id="ARBA00023157"/>
    </source>
</evidence>
<dbReference type="FunFam" id="3.40.50.11320:FF:000001">
    <property type="entry name" value="Carboxypeptidase"/>
    <property type="match status" value="1"/>
</dbReference>
<dbReference type="InterPro" id="IPR029058">
    <property type="entry name" value="AB_hydrolase_fold"/>
</dbReference>